<sequence>MGGNVSSMGKLLKSFDDDDLVAMVEEALRLDPTRMDRILTKARLQYLEKLHPEITAAAVTAAANVNAMSMAPAHASATSAAAMNILIPTPGPAALDANAPTVTEAVEAADAASAPAPSYPALAKDVAMLGGGMEEVTATTTENEEEDASTATVTTATGESRNPMNALWSFEGHVLRQLQSGDKQTRVVSEAGAPSGGAGTSMSARAVDEDGNLILFGSCGRDKRYARCSVCYFRGLRCNTAHYCACCQRPICIRPRKYPGEEHPKICWNVLHVDKDMINRVQKKKKRKLHDVAAPVEPISPHLVTSGASAPTTLVSNANAMTDSRHADSLGAAPVASASVTVDTKATHEL</sequence>
<evidence type="ECO:0000256" key="1">
    <source>
        <dbReference type="SAM" id="MobiDB-lite"/>
    </source>
</evidence>
<evidence type="ECO:0000313" key="2">
    <source>
        <dbReference type="EMBL" id="DBA04637.1"/>
    </source>
</evidence>
<keyword evidence="3" id="KW-1185">Reference proteome</keyword>
<organism evidence="2 3">
    <name type="scientific">Lagenidium giganteum</name>
    <dbReference type="NCBI Taxonomy" id="4803"/>
    <lineage>
        <taxon>Eukaryota</taxon>
        <taxon>Sar</taxon>
        <taxon>Stramenopiles</taxon>
        <taxon>Oomycota</taxon>
        <taxon>Peronosporomycetes</taxon>
        <taxon>Pythiales</taxon>
        <taxon>Pythiaceae</taxon>
    </lineage>
</organism>
<evidence type="ECO:0000313" key="3">
    <source>
        <dbReference type="Proteomes" id="UP001146120"/>
    </source>
</evidence>
<dbReference type="Proteomes" id="UP001146120">
    <property type="component" value="Unassembled WGS sequence"/>
</dbReference>
<reference evidence="2" key="1">
    <citation type="submission" date="2022-11" db="EMBL/GenBank/DDBJ databases">
        <authorList>
            <person name="Morgan W.R."/>
            <person name="Tartar A."/>
        </authorList>
    </citation>
    <scope>NUCLEOTIDE SEQUENCE</scope>
    <source>
        <strain evidence="2">ARSEF 373</strain>
    </source>
</reference>
<feature type="region of interest" description="Disordered" evidence="1">
    <location>
        <begin position="138"/>
        <end position="157"/>
    </location>
</feature>
<dbReference type="AlphaFoldDB" id="A0AAV2ZHS3"/>
<accession>A0AAV2ZHS3</accession>
<gene>
    <name evidence="2" type="ORF">N0F65_012220</name>
</gene>
<name>A0AAV2ZHS3_9STRA</name>
<comment type="caution">
    <text evidence="2">The sequence shown here is derived from an EMBL/GenBank/DDBJ whole genome shotgun (WGS) entry which is preliminary data.</text>
</comment>
<protein>
    <submittedName>
        <fullName evidence="2">Uncharacterized protein</fullName>
    </submittedName>
</protein>
<proteinExistence type="predicted"/>
<dbReference type="EMBL" id="DAKRPA010000006">
    <property type="protein sequence ID" value="DBA04637.1"/>
    <property type="molecule type" value="Genomic_DNA"/>
</dbReference>
<reference evidence="2" key="2">
    <citation type="journal article" date="2023" name="Microbiol Resour">
        <title>Decontamination and Annotation of the Draft Genome Sequence of the Oomycete Lagenidium giganteum ARSEF 373.</title>
        <authorList>
            <person name="Morgan W.R."/>
            <person name="Tartar A."/>
        </authorList>
    </citation>
    <scope>NUCLEOTIDE SEQUENCE</scope>
    <source>
        <strain evidence="2">ARSEF 373</strain>
    </source>
</reference>